<evidence type="ECO:0000313" key="4">
    <source>
        <dbReference type="Proteomes" id="UP001652700"/>
    </source>
</evidence>
<dbReference type="EnsemblMetazoa" id="XM_028276826.2">
    <property type="protein sequence ID" value="XP_028132627.1"/>
    <property type="gene ID" value="LOC114328074"/>
</dbReference>
<keyword evidence="2" id="KW-0472">Membrane</keyword>
<feature type="compositionally biased region" description="Polar residues" evidence="1">
    <location>
        <begin position="102"/>
        <end position="126"/>
    </location>
</feature>
<dbReference type="Proteomes" id="UP001652700">
    <property type="component" value="Unplaced"/>
</dbReference>
<dbReference type="RefSeq" id="XP_028132627.1">
    <property type="nucleotide sequence ID" value="XM_028276826.1"/>
</dbReference>
<feature type="region of interest" description="Disordered" evidence="1">
    <location>
        <begin position="93"/>
        <end position="134"/>
    </location>
</feature>
<name>A0A6P7FCU6_DIAVI</name>
<gene>
    <name evidence="5" type="primary">LOC114328074</name>
</gene>
<keyword evidence="2" id="KW-1133">Transmembrane helix</keyword>
<organism evidence="5">
    <name type="scientific">Diabrotica virgifera virgifera</name>
    <name type="common">western corn rootworm</name>
    <dbReference type="NCBI Taxonomy" id="50390"/>
    <lineage>
        <taxon>Eukaryota</taxon>
        <taxon>Metazoa</taxon>
        <taxon>Ecdysozoa</taxon>
        <taxon>Arthropoda</taxon>
        <taxon>Hexapoda</taxon>
        <taxon>Insecta</taxon>
        <taxon>Pterygota</taxon>
        <taxon>Neoptera</taxon>
        <taxon>Endopterygota</taxon>
        <taxon>Coleoptera</taxon>
        <taxon>Polyphaga</taxon>
        <taxon>Cucujiformia</taxon>
        <taxon>Chrysomeloidea</taxon>
        <taxon>Chrysomelidae</taxon>
        <taxon>Galerucinae</taxon>
        <taxon>Diabroticina</taxon>
        <taxon>Diabroticites</taxon>
        <taxon>Diabrotica</taxon>
    </lineage>
</organism>
<accession>A0A6P7FCU6</accession>
<proteinExistence type="predicted"/>
<dbReference type="GeneID" id="114328074"/>
<reference evidence="5" key="1">
    <citation type="submission" date="2025-04" db="UniProtKB">
        <authorList>
            <consortium name="RefSeq"/>
        </authorList>
    </citation>
    <scope>IDENTIFICATION</scope>
    <source>
        <tissue evidence="5">Whole insect</tissue>
    </source>
</reference>
<dbReference type="InParanoid" id="A0A6P7FCU6"/>
<evidence type="ECO:0000256" key="1">
    <source>
        <dbReference type="SAM" id="MobiDB-lite"/>
    </source>
</evidence>
<dbReference type="AlphaFoldDB" id="A0A6P7FCU6"/>
<keyword evidence="4" id="KW-1185">Reference proteome</keyword>
<dbReference type="KEGG" id="dvv:114328074"/>
<protein>
    <submittedName>
        <fullName evidence="5">Uncharacterized protein LOC114328074</fullName>
    </submittedName>
</protein>
<sequence length="272" mass="30979">MKCGQCLTRLLPCFSRYSHQFGTPYNCETDTQCPPGYSCCQQDCFLLKIYTKEIFLTQYVGGLRYNKISASTSRPELSTSILDTTVFAEEDTPHHITDDQTKTTAKTNEATSTIITQPTSVETSSLEGEDSEKTTSITRNIEYITTPTIETVIPTEYTTVQESDDNDDDNTPITMANKVITAQSTEPETTENQKKLLLRMHSIVTTKMAVQIMHMTIMKIIIMKIMMMRIMMMKMIMEILMMKMQTTKNTKIMNMMRTGDDDDDDDYNSALQ</sequence>
<evidence type="ECO:0000313" key="3">
    <source>
        <dbReference type="EnsemblMetazoa" id="XP_028132627.1"/>
    </source>
</evidence>
<feature type="transmembrane region" description="Helical" evidence="2">
    <location>
        <begin position="208"/>
        <end position="227"/>
    </location>
</feature>
<evidence type="ECO:0000256" key="2">
    <source>
        <dbReference type="SAM" id="Phobius"/>
    </source>
</evidence>
<reference evidence="3" key="2">
    <citation type="submission" date="2025-05" db="UniProtKB">
        <authorList>
            <consortium name="EnsemblMetazoa"/>
        </authorList>
    </citation>
    <scope>IDENTIFICATION</scope>
</reference>
<keyword evidence="2" id="KW-0812">Transmembrane</keyword>
<evidence type="ECO:0000313" key="5">
    <source>
        <dbReference type="RefSeq" id="XP_028132627.1"/>
    </source>
</evidence>